<proteinExistence type="inferred from homology"/>
<dbReference type="InterPro" id="IPR003356">
    <property type="entry name" value="DNA_methylase_A-5"/>
</dbReference>
<name>A0AAU8LKR7_PSESX</name>
<sequence>MSKFSFDALVQKLRETPKGKEASMYGPIRDIFIHILGYPAVDVDIDTTGEGGRPDITVRAPSGLLDSKGRPEKIAWLVVEAKDEHSCFVDTGSREIIFADKSKYVGLHTAWFVMIEPTAWVLRPVAGNTLSPDADILIPLDIGSEAEFRRKTEPLNAAKAGVSEQLKRFRAGDIRMIAVEKLESDLTTTASKREINRIRLNRKRFFQQVREATGHLQVSVAGALSRLNTELERYRTLGDAFWAEYGHGPTPFDPHYLTIHGAPQGPTQSRKHDRDAAHLRREFSKSPHMARLALRGLPDFQSRTGIEDSKLKELFAIETANLILARVLLLRFFEDHGFFGEIRYLCNGGVEAFQHMRDYFKSSYTKLLKDAYAEGSRLYSSAFDETELDWVLGVSDEQLSGSIEWTLFQFARYDFKTVKGDILTGIYDRFMDRNQRKKFGEFYTPPSIARYIIRRIGVTSTSRILDPACGSGTFLIESYRQMVGRDVDRGVAEYSDVLEALSRIAGNDLNTFSATLAQIQLLWQILGLKKDIEAHGFPDVLVTAKVNSLVERDQWGALDRFAEIDQPEYDAVIGNPPYVRAERSAQALDVRSQKEFERGRDSFPGISSKLNAYALFLYRALDRWCKPLGEDGKVGKVGFVLPVSLFDNNETAQLRKLFALGGRWAISEIVDLEVIYRDVFDADVLPAILIVENRPAKEDDFVSIRYADRSTVRHHVGDALKDFALDKLPESIVPYTSLFSPDGRILTRLTPSRLDILHKLWENQTISDVAKPYWVRKERNNVIEWVDQEPANLNEWEARRMLAGGIAFRGSKVQCENGIDVYKGENIIACELQGVAVLPSADFGRIDDASLWRYASIHPSRGLAVAQVAHCPNGVLFDPRKEAFTNTATLLFPRDELTAVPFDLLLMSNIYVWFYALGARMGILRTLRSHIYPTNLACLPWNEAIAGRADDIEAMRAPVIHASRSCLAAQESLTDSLAALDLATLKSRLRSDFDARLTWGNNFGDDTDYKVTISNPTIGEIREGGWPVQLSDDLFDFVACNKKGIAIGLLIALRQQEGNSLTRSTLLNLPVPVTEDEITRWNVLVDSHQQEKLQRAMDDAIHALDSIVGECLGLTPADIVEIHRDRSADPFLRGIAPRYPGTVTRKMGFRNGLDSEERYD</sequence>
<dbReference type="PROSITE" id="PS00092">
    <property type="entry name" value="N6_MTASE"/>
    <property type="match status" value="1"/>
</dbReference>
<dbReference type="PANTHER" id="PTHR33841">
    <property type="entry name" value="DNA METHYLTRANSFERASE YEEA-RELATED"/>
    <property type="match status" value="1"/>
</dbReference>
<dbReference type="GO" id="GO:0008170">
    <property type="term" value="F:N-methyltransferase activity"/>
    <property type="evidence" value="ECO:0007669"/>
    <property type="project" value="InterPro"/>
</dbReference>
<dbReference type="RefSeq" id="WP_024694635.1">
    <property type="nucleotide sequence ID" value="NZ_CP159362.1"/>
</dbReference>
<gene>
    <name evidence="9" type="ORF">N011_06360</name>
</gene>
<dbReference type="GO" id="GO:0032259">
    <property type="term" value="P:methylation"/>
    <property type="evidence" value="ECO:0007669"/>
    <property type="project" value="UniProtKB-KW"/>
</dbReference>
<accession>A0AAU8LKR7</accession>
<dbReference type="GO" id="GO:0009307">
    <property type="term" value="P:DNA restriction-modification system"/>
    <property type="evidence" value="ECO:0007669"/>
    <property type="project" value="UniProtKB-KW"/>
</dbReference>
<evidence type="ECO:0000256" key="5">
    <source>
        <dbReference type="ARBA" id="ARBA00022691"/>
    </source>
</evidence>
<evidence type="ECO:0000256" key="4">
    <source>
        <dbReference type="ARBA" id="ARBA00022679"/>
    </source>
</evidence>
<reference evidence="9" key="2">
    <citation type="submission" date="2024-07" db="EMBL/GenBank/DDBJ databases">
        <title>A complete genome sequence for Pseudomonas syringae CC1417.</title>
        <authorList>
            <person name="Baltrus D.A."/>
        </authorList>
    </citation>
    <scope>NUCLEOTIDE SEQUENCE</scope>
    <source>
        <strain evidence="9">CC1417</strain>
    </source>
</reference>
<evidence type="ECO:0000256" key="7">
    <source>
        <dbReference type="ARBA" id="ARBA00047942"/>
    </source>
</evidence>
<keyword evidence="3 9" id="KW-0489">Methyltransferase</keyword>
<comment type="catalytic activity">
    <reaction evidence="7">
        <text>a 2'-deoxyadenosine in DNA + S-adenosyl-L-methionine = an N(6)-methyl-2'-deoxyadenosine in DNA + S-adenosyl-L-homocysteine + H(+)</text>
        <dbReference type="Rhea" id="RHEA:15197"/>
        <dbReference type="Rhea" id="RHEA-COMP:12418"/>
        <dbReference type="Rhea" id="RHEA-COMP:12419"/>
        <dbReference type="ChEBI" id="CHEBI:15378"/>
        <dbReference type="ChEBI" id="CHEBI:57856"/>
        <dbReference type="ChEBI" id="CHEBI:59789"/>
        <dbReference type="ChEBI" id="CHEBI:90615"/>
        <dbReference type="ChEBI" id="CHEBI:90616"/>
        <dbReference type="EC" id="2.1.1.72"/>
    </reaction>
</comment>
<organism evidence="9">
    <name type="scientific">Pseudomonas syringae CC1417</name>
    <dbReference type="NCBI Taxonomy" id="1357272"/>
    <lineage>
        <taxon>Bacteria</taxon>
        <taxon>Pseudomonadati</taxon>
        <taxon>Pseudomonadota</taxon>
        <taxon>Gammaproteobacteria</taxon>
        <taxon>Pseudomonadales</taxon>
        <taxon>Pseudomonadaceae</taxon>
        <taxon>Pseudomonas</taxon>
        <taxon>Pseudomonas syringae</taxon>
    </lineage>
</organism>
<comment type="similarity">
    <text evidence="1">Belongs to the N(4)/N(6)-methyltransferase family.</text>
</comment>
<dbReference type="Pfam" id="PF02384">
    <property type="entry name" value="N6_Mtase"/>
    <property type="match status" value="1"/>
</dbReference>
<evidence type="ECO:0000256" key="2">
    <source>
        <dbReference type="ARBA" id="ARBA00011900"/>
    </source>
</evidence>
<evidence type="ECO:0000256" key="1">
    <source>
        <dbReference type="ARBA" id="ARBA00006594"/>
    </source>
</evidence>
<dbReference type="PRINTS" id="PR00507">
    <property type="entry name" value="N12N6MTFRASE"/>
</dbReference>
<evidence type="ECO:0000313" key="9">
    <source>
        <dbReference type="EMBL" id="XCN68909.1"/>
    </source>
</evidence>
<dbReference type="AlphaFoldDB" id="A0AAU8LKR7"/>
<reference evidence="9" key="1">
    <citation type="journal article" date="2014" name="Genome Announc.">
        <title>Draft Genome Sequences of a Phylogenetically Diverse Suite of Pseudomonas syringae Strains from Multiple Source Populations.</title>
        <authorList>
            <person name="Baltrus D.A."/>
            <person name="Yourstone S."/>
            <person name="Lind A."/>
            <person name="Guilbaud C."/>
            <person name="Sands D.C."/>
            <person name="Jones C.D."/>
            <person name="Morris C.E."/>
            <person name="Dangl J.L."/>
        </authorList>
    </citation>
    <scope>NUCLEOTIDE SEQUENCE</scope>
    <source>
        <strain evidence="9">CC1417</strain>
    </source>
</reference>
<protein>
    <recommendedName>
        <fullName evidence="2">site-specific DNA-methyltransferase (adenine-specific)</fullName>
        <ecNumber evidence="2">2.1.1.72</ecNumber>
    </recommendedName>
</protein>
<keyword evidence="4" id="KW-0808">Transferase</keyword>
<evidence type="ECO:0000256" key="6">
    <source>
        <dbReference type="ARBA" id="ARBA00022747"/>
    </source>
</evidence>
<dbReference type="InterPro" id="IPR002052">
    <property type="entry name" value="DNA_methylase_N6_adenine_CS"/>
</dbReference>
<dbReference type="InterPro" id="IPR029063">
    <property type="entry name" value="SAM-dependent_MTases_sf"/>
</dbReference>
<keyword evidence="5" id="KW-0949">S-adenosyl-L-methionine</keyword>
<feature type="domain" description="DNA methylase adenine-specific" evidence="8">
    <location>
        <begin position="420"/>
        <end position="658"/>
    </location>
</feature>
<evidence type="ECO:0000256" key="3">
    <source>
        <dbReference type="ARBA" id="ARBA00022603"/>
    </source>
</evidence>
<dbReference type="EMBL" id="CP159362">
    <property type="protein sequence ID" value="XCN68909.1"/>
    <property type="molecule type" value="Genomic_DNA"/>
</dbReference>
<evidence type="ECO:0000259" key="8">
    <source>
        <dbReference type="Pfam" id="PF02384"/>
    </source>
</evidence>
<dbReference type="GO" id="GO:0003677">
    <property type="term" value="F:DNA binding"/>
    <property type="evidence" value="ECO:0007669"/>
    <property type="project" value="InterPro"/>
</dbReference>
<dbReference type="SUPFAM" id="SSF53335">
    <property type="entry name" value="S-adenosyl-L-methionine-dependent methyltransferases"/>
    <property type="match status" value="1"/>
</dbReference>
<dbReference type="Gene3D" id="3.40.50.150">
    <property type="entry name" value="Vaccinia Virus protein VP39"/>
    <property type="match status" value="1"/>
</dbReference>
<dbReference type="InterPro" id="IPR050953">
    <property type="entry name" value="N4_N6_ade-DNA_methylase"/>
</dbReference>
<keyword evidence="6" id="KW-0680">Restriction system</keyword>
<dbReference type="GO" id="GO:0009007">
    <property type="term" value="F:site-specific DNA-methyltransferase (adenine-specific) activity"/>
    <property type="evidence" value="ECO:0007669"/>
    <property type="project" value="UniProtKB-EC"/>
</dbReference>
<dbReference type="EC" id="2.1.1.72" evidence="2"/>
<dbReference type="PANTHER" id="PTHR33841:SF5">
    <property type="entry name" value="DNA METHYLASE (MODIFICATION METHYLASE) (METHYLTRANSFERASE)-RELATED"/>
    <property type="match status" value="1"/>
</dbReference>